<dbReference type="InterPro" id="IPR036047">
    <property type="entry name" value="F-box-like_dom_sf"/>
</dbReference>
<protein>
    <recommendedName>
        <fullName evidence="1">F-box domain-containing protein</fullName>
    </recommendedName>
</protein>
<feature type="domain" description="F-box" evidence="1">
    <location>
        <begin position="94"/>
        <end position="146"/>
    </location>
</feature>
<organism evidence="2 3">
    <name type="scientific">Armillaria gallica</name>
    <name type="common">Bulbous honey fungus</name>
    <name type="synonym">Armillaria bulbosa</name>
    <dbReference type="NCBI Taxonomy" id="47427"/>
    <lineage>
        <taxon>Eukaryota</taxon>
        <taxon>Fungi</taxon>
        <taxon>Dikarya</taxon>
        <taxon>Basidiomycota</taxon>
        <taxon>Agaricomycotina</taxon>
        <taxon>Agaricomycetes</taxon>
        <taxon>Agaricomycetidae</taxon>
        <taxon>Agaricales</taxon>
        <taxon>Marasmiineae</taxon>
        <taxon>Physalacriaceae</taxon>
        <taxon>Armillaria</taxon>
    </lineage>
</organism>
<dbReference type="Gene3D" id="1.20.1280.50">
    <property type="match status" value="1"/>
</dbReference>
<dbReference type="STRING" id="47427.A0A2H3CLW3"/>
<sequence>MYSWPSTILCRKCGRSLPSSRNPTLSSFEHFQNLREGYPPADSEVKSISDVHRQITKEVSAYDAEIRRLQITLENLYRDRDRLRTYANHYGALLSPVRRLPYDILLQIFKDVCTDQYKIHPPRTCLRLGLVCKRWREITLDSPSLW</sequence>
<dbReference type="PROSITE" id="PS50181">
    <property type="entry name" value="FBOX"/>
    <property type="match status" value="1"/>
</dbReference>
<evidence type="ECO:0000313" key="2">
    <source>
        <dbReference type="EMBL" id="PBK84079.1"/>
    </source>
</evidence>
<accession>A0A2H3CLW3</accession>
<dbReference type="InterPro" id="IPR001810">
    <property type="entry name" value="F-box_dom"/>
</dbReference>
<evidence type="ECO:0000313" key="3">
    <source>
        <dbReference type="Proteomes" id="UP000217790"/>
    </source>
</evidence>
<dbReference type="Proteomes" id="UP000217790">
    <property type="component" value="Unassembled WGS sequence"/>
</dbReference>
<dbReference type="SUPFAM" id="SSF81383">
    <property type="entry name" value="F-box domain"/>
    <property type="match status" value="1"/>
</dbReference>
<reference evidence="3" key="1">
    <citation type="journal article" date="2017" name="Nat. Ecol. Evol.">
        <title>Genome expansion and lineage-specific genetic innovations in the forest pathogenic fungi Armillaria.</title>
        <authorList>
            <person name="Sipos G."/>
            <person name="Prasanna A.N."/>
            <person name="Walter M.C."/>
            <person name="O'Connor E."/>
            <person name="Balint B."/>
            <person name="Krizsan K."/>
            <person name="Kiss B."/>
            <person name="Hess J."/>
            <person name="Varga T."/>
            <person name="Slot J."/>
            <person name="Riley R."/>
            <person name="Boka B."/>
            <person name="Rigling D."/>
            <person name="Barry K."/>
            <person name="Lee J."/>
            <person name="Mihaltcheva S."/>
            <person name="LaButti K."/>
            <person name="Lipzen A."/>
            <person name="Waldron R."/>
            <person name="Moloney N.M."/>
            <person name="Sperisen C."/>
            <person name="Kredics L."/>
            <person name="Vagvoelgyi C."/>
            <person name="Patrignani A."/>
            <person name="Fitzpatrick D."/>
            <person name="Nagy I."/>
            <person name="Doyle S."/>
            <person name="Anderson J.B."/>
            <person name="Grigoriev I.V."/>
            <person name="Gueldener U."/>
            <person name="Muensterkoetter M."/>
            <person name="Nagy L.G."/>
        </authorList>
    </citation>
    <scope>NUCLEOTIDE SEQUENCE [LARGE SCALE GENOMIC DNA]</scope>
    <source>
        <strain evidence="3">Ar21-2</strain>
    </source>
</reference>
<dbReference type="AlphaFoldDB" id="A0A2H3CLW3"/>
<evidence type="ECO:0000259" key="1">
    <source>
        <dbReference type="PROSITE" id="PS50181"/>
    </source>
</evidence>
<dbReference type="InParanoid" id="A0A2H3CLW3"/>
<proteinExistence type="predicted"/>
<gene>
    <name evidence="2" type="ORF">ARMGADRAFT_944014</name>
</gene>
<name>A0A2H3CLW3_ARMGA</name>
<keyword evidence="3" id="KW-1185">Reference proteome</keyword>
<dbReference type="OrthoDB" id="3221235at2759"/>
<dbReference type="EMBL" id="KZ293701">
    <property type="protein sequence ID" value="PBK84079.1"/>
    <property type="molecule type" value="Genomic_DNA"/>
</dbReference>
<feature type="non-terminal residue" evidence="2">
    <location>
        <position position="146"/>
    </location>
</feature>
<dbReference type="Pfam" id="PF12937">
    <property type="entry name" value="F-box-like"/>
    <property type="match status" value="1"/>
</dbReference>